<sequence length="737" mass="83719">MSCNNTLPSNIFSNHHQFMLIYDDDDNDVNDNNNHDHTSNTNHNMTHPISNWFTSQTAQMISSRLPISSSTSSTSVIHTNVDNHSDSHSFSSQTDPFRLAFETSPIQTNTIHHYNTNCNRHLHPGIQQYNSLFIPYHNYINQWNNVQTNNVTHPVDDNHNIVNVAKIKGLHRNHPQRRQHHRHHQYHHRHHRQQIQQQQQQQFQPHNVKSCDLITEDEPKPNFSYIGLIAKAILSTQERRMILSEIYQWIQLRYPYFSTRGPGWRNSIRHNLSLNDCFIKVGRAANGKGHYWGIHPANLKDFLSGDFRRRRAQRKVRRALGLSRPDDKIHDDDDDDDDDDGDDVDGDDGGGGNGDRGDDQISPTLNSPLIPQTFLQFLHPYIPTYQLTTSPLTPNSSPILTSHKHTFNAKSHNPLHTSIPLTNTNTNLLTFDQLADSTNNQYTNNLSNITTPLLFNPSPVPLMHNSHLLPHQSPMNASPTSRMNNSTESKQSIQTLNTTNQLCKSSCTNDTLIDLFYINLMHLLKNHHSSIQADMDGKRTCDKPVLLVPNSIASNNHTTTTTTITTNSTTTTTNSNNNNSHTTATTSTTHKTNTIIPLSIPISDHHRIDCQYVNSSCSSFDPVFLRSHPLSTQHPINVSFNVVNLIDHKLNHSDRDPDSDPTHNHDDDDDEGVVVVTDYESHDDDDDQAEEKEEEIPLELHSTKSIINQSLDQTLSSSNVSYSFHSLDSPLDYTLCK</sequence>
<dbReference type="SUPFAM" id="SSF46785">
    <property type="entry name" value="Winged helix' DNA-binding domain"/>
    <property type="match status" value="1"/>
</dbReference>
<evidence type="ECO:0000313" key="7">
    <source>
        <dbReference type="WBParaSite" id="SMRG1_93090.1"/>
    </source>
</evidence>
<protein>
    <recommendedName>
        <fullName evidence="5">Fork-head domain-containing protein</fullName>
    </recommendedName>
</protein>
<evidence type="ECO:0000259" key="5">
    <source>
        <dbReference type="PROSITE" id="PS50039"/>
    </source>
</evidence>
<comment type="subcellular location">
    <subcellularLocation>
        <location evidence="3">Nucleus</location>
    </subcellularLocation>
</comment>
<dbReference type="GO" id="GO:0030154">
    <property type="term" value="P:cell differentiation"/>
    <property type="evidence" value="ECO:0007669"/>
    <property type="project" value="TreeGrafter"/>
</dbReference>
<dbReference type="Pfam" id="PF00250">
    <property type="entry name" value="Forkhead"/>
    <property type="match status" value="1"/>
</dbReference>
<dbReference type="InterPro" id="IPR030456">
    <property type="entry name" value="TF_fork_head_CS_2"/>
</dbReference>
<keyword evidence="2 3" id="KW-0539">Nucleus</keyword>
<proteinExistence type="predicted"/>
<accession>A0AA85AMM5</accession>
<feature type="compositionally biased region" description="Acidic residues" evidence="4">
    <location>
        <begin position="332"/>
        <end position="348"/>
    </location>
</feature>
<dbReference type="InterPro" id="IPR047519">
    <property type="entry name" value="FH_FOXQ2-like"/>
</dbReference>
<dbReference type="GO" id="GO:0000978">
    <property type="term" value="F:RNA polymerase II cis-regulatory region sequence-specific DNA binding"/>
    <property type="evidence" value="ECO:0007669"/>
    <property type="project" value="TreeGrafter"/>
</dbReference>
<reference evidence="7" key="1">
    <citation type="submission" date="2023-11" db="UniProtKB">
        <authorList>
            <consortium name="WormBaseParasite"/>
        </authorList>
    </citation>
    <scope>IDENTIFICATION</scope>
</reference>
<dbReference type="AlphaFoldDB" id="A0AA85AMM5"/>
<evidence type="ECO:0000256" key="4">
    <source>
        <dbReference type="SAM" id="MobiDB-lite"/>
    </source>
</evidence>
<dbReference type="InterPro" id="IPR050211">
    <property type="entry name" value="FOX_domain-containing"/>
</dbReference>
<evidence type="ECO:0000256" key="2">
    <source>
        <dbReference type="ARBA" id="ARBA00023242"/>
    </source>
</evidence>
<dbReference type="PANTHER" id="PTHR11829">
    <property type="entry name" value="FORKHEAD BOX PROTEIN"/>
    <property type="match status" value="1"/>
</dbReference>
<dbReference type="InterPro" id="IPR036388">
    <property type="entry name" value="WH-like_DNA-bd_sf"/>
</dbReference>
<dbReference type="CDD" id="cd20035">
    <property type="entry name" value="FH_FOXQ2-like"/>
    <property type="match status" value="1"/>
</dbReference>
<dbReference type="SMART" id="SM00339">
    <property type="entry name" value="FH"/>
    <property type="match status" value="1"/>
</dbReference>
<feature type="region of interest" description="Disordered" evidence="4">
    <location>
        <begin position="558"/>
        <end position="590"/>
    </location>
</feature>
<evidence type="ECO:0000256" key="1">
    <source>
        <dbReference type="ARBA" id="ARBA00023125"/>
    </source>
</evidence>
<dbReference type="InterPro" id="IPR001766">
    <property type="entry name" value="Fork_head_dom"/>
</dbReference>
<dbReference type="PROSITE" id="PS00658">
    <property type="entry name" value="FORK_HEAD_2"/>
    <property type="match status" value="1"/>
</dbReference>
<organism evidence="6 7">
    <name type="scientific">Schistosoma margrebowiei</name>
    <dbReference type="NCBI Taxonomy" id="48269"/>
    <lineage>
        <taxon>Eukaryota</taxon>
        <taxon>Metazoa</taxon>
        <taxon>Spiralia</taxon>
        <taxon>Lophotrochozoa</taxon>
        <taxon>Platyhelminthes</taxon>
        <taxon>Trematoda</taxon>
        <taxon>Digenea</taxon>
        <taxon>Strigeidida</taxon>
        <taxon>Schistosomatoidea</taxon>
        <taxon>Schistosomatidae</taxon>
        <taxon>Schistosoma</taxon>
    </lineage>
</organism>
<dbReference type="InterPro" id="IPR036390">
    <property type="entry name" value="WH_DNA-bd_sf"/>
</dbReference>
<feature type="region of interest" description="Disordered" evidence="4">
    <location>
        <begin position="316"/>
        <end position="366"/>
    </location>
</feature>
<feature type="domain" description="Fork-head" evidence="5">
    <location>
        <begin position="220"/>
        <end position="312"/>
    </location>
</feature>
<feature type="region of interest" description="Disordered" evidence="4">
    <location>
        <begin position="651"/>
        <end position="672"/>
    </location>
</feature>
<dbReference type="PROSITE" id="PS50039">
    <property type="entry name" value="FORK_HEAD_3"/>
    <property type="match status" value="1"/>
</dbReference>
<feature type="DNA-binding region" description="Fork-head" evidence="3">
    <location>
        <begin position="220"/>
        <end position="312"/>
    </location>
</feature>
<evidence type="ECO:0000256" key="3">
    <source>
        <dbReference type="PROSITE-ProRule" id="PRU00089"/>
    </source>
</evidence>
<dbReference type="WBParaSite" id="SMRG1_93090.1">
    <property type="protein sequence ID" value="SMRG1_93090.1"/>
    <property type="gene ID" value="SMRG1_93090"/>
</dbReference>
<dbReference type="PANTHER" id="PTHR11829:SF343">
    <property type="entry name" value="FORK-HEAD DOMAIN-CONTAINING PROTEIN"/>
    <property type="match status" value="1"/>
</dbReference>
<dbReference type="Proteomes" id="UP000050790">
    <property type="component" value="Unassembled WGS sequence"/>
</dbReference>
<dbReference type="Gene3D" id="1.10.10.10">
    <property type="entry name" value="Winged helix-like DNA-binding domain superfamily/Winged helix DNA-binding domain"/>
    <property type="match status" value="1"/>
</dbReference>
<keyword evidence="1 3" id="KW-0238">DNA-binding</keyword>
<name>A0AA85AMM5_9TREM</name>
<evidence type="ECO:0000313" key="6">
    <source>
        <dbReference type="Proteomes" id="UP000050790"/>
    </source>
</evidence>
<dbReference type="GO" id="GO:0000981">
    <property type="term" value="F:DNA-binding transcription factor activity, RNA polymerase II-specific"/>
    <property type="evidence" value="ECO:0007669"/>
    <property type="project" value="TreeGrafter"/>
</dbReference>
<dbReference type="GO" id="GO:0009653">
    <property type="term" value="P:anatomical structure morphogenesis"/>
    <property type="evidence" value="ECO:0007669"/>
    <property type="project" value="TreeGrafter"/>
</dbReference>
<dbReference type="PRINTS" id="PR00053">
    <property type="entry name" value="FORKHEAD"/>
</dbReference>
<feature type="compositionally biased region" description="Basic and acidic residues" evidence="4">
    <location>
        <begin position="651"/>
        <end position="666"/>
    </location>
</feature>
<dbReference type="GO" id="GO:0005634">
    <property type="term" value="C:nucleus"/>
    <property type="evidence" value="ECO:0007669"/>
    <property type="project" value="UniProtKB-SubCell"/>
</dbReference>